<evidence type="ECO:0000256" key="4">
    <source>
        <dbReference type="ARBA" id="ARBA00023295"/>
    </source>
</evidence>
<dbReference type="Proteomes" id="UP001589810">
    <property type="component" value="Unassembled WGS sequence"/>
</dbReference>
<dbReference type="Gene3D" id="2.60.40.1180">
    <property type="entry name" value="Golgi alpha-mannosidase II"/>
    <property type="match status" value="1"/>
</dbReference>
<dbReference type="Gene3D" id="2.60.40.10">
    <property type="entry name" value="Immunoglobulins"/>
    <property type="match status" value="1"/>
</dbReference>
<evidence type="ECO:0000256" key="2">
    <source>
        <dbReference type="ARBA" id="ARBA00022801"/>
    </source>
</evidence>
<organism evidence="7 8">
    <name type="scientific">Kutzneria chonburiensis</name>
    <dbReference type="NCBI Taxonomy" id="1483604"/>
    <lineage>
        <taxon>Bacteria</taxon>
        <taxon>Bacillati</taxon>
        <taxon>Actinomycetota</taxon>
        <taxon>Actinomycetes</taxon>
        <taxon>Pseudonocardiales</taxon>
        <taxon>Pseudonocardiaceae</taxon>
        <taxon>Kutzneria</taxon>
    </lineage>
</organism>
<dbReference type="InterPro" id="IPR014756">
    <property type="entry name" value="Ig_E-set"/>
</dbReference>
<dbReference type="EMBL" id="JBHLUD010000008">
    <property type="protein sequence ID" value="MFC0544860.1"/>
    <property type="molecule type" value="Genomic_DNA"/>
</dbReference>
<dbReference type="SUPFAM" id="SSF81296">
    <property type="entry name" value="E set domains"/>
    <property type="match status" value="1"/>
</dbReference>
<name>A0ABV6MYD5_9PSEU</name>
<keyword evidence="3" id="KW-0809">Transit peptide</keyword>
<keyword evidence="4 7" id="KW-0326">Glycosidase</keyword>
<comment type="similarity">
    <text evidence="1">Belongs to the glycosyl hydrolase 13 family.</text>
</comment>
<dbReference type="GO" id="GO:0120549">
    <property type="term" value="F:limit dextrin alpha-1,6-maltotetraose-hydrolase activity"/>
    <property type="evidence" value="ECO:0007669"/>
    <property type="project" value="UniProtKB-EC"/>
</dbReference>
<dbReference type="InterPro" id="IPR004193">
    <property type="entry name" value="Glyco_hydro_13_N"/>
</dbReference>
<dbReference type="InterPro" id="IPR006047">
    <property type="entry name" value="GH13_cat_dom"/>
</dbReference>
<evidence type="ECO:0000259" key="6">
    <source>
        <dbReference type="SMART" id="SM00642"/>
    </source>
</evidence>
<dbReference type="Pfam" id="PF00128">
    <property type="entry name" value="Alpha-amylase"/>
    <property type="match status" value="1"/>
</dbReference>
<dbReference type="NCBIfam" id="TIGR02100">
    <property type="entry name" value="glgX_debranch"/>
    <property type="match status" value="1"/>
</dbReference>
<proteinExistence type="inferred from homology"/>
<protein>
    <submittedName>
        <fullName evidence="7">Glycogen debranching protein GlgX</fullName>
        <ecNumber evidence="7">3.2.1.196</ecNumber>
    </submittedName>
</protein>
<evidence type="ECO:0000313" key="8">
    <source>
        <dbReference type="Proteomes" id="UP001589810"/>
    </source>
</evidence>
<dbReference type="Pfam" id="PF21156">
    <property type="entry name" value="ISOA1-3_C"/>
    <property type="match status" value="1"/>
</dbReference>
<dbReference type="InterPro" id="IPR013780">
    <property type="entry name" value="Glyco_hydro_b"/>
</dbReference>
<evidence type="ECO:0000256" key="3">
    <source>
        <dbReference type="ARBA" id="ARBA00022946"/>
    </source>
</evidence>
<dbReference type="CDD" id="cd11234">
    <property type="entry name" value="E_set_GDE_N"/>
    <property type="match status" value="1"/>
</dbReference>
<dbReference type="InterPro" id="IPR011837">
    <property type="entry name" value="Glycogen_debranch_GlgX"/>
</dbReference>
<feature type="domain" description="Glycosyl hydrolase family 13 catalytic" evidence="6">
    <location>
        <begin position="172"/>
        <end position="582"/>
    </location>
</feature>
<dbReference type="SUPFAM" id="SSF51445">
    <property type="entry name" value="(Trans)glycosidases"/>
    <property type="match status" value="1"/>
</dbReference>
<dbReference type="SUPFAM" id="SSF51011">
    <property type="entry name" value="Glycosyl hydrolase domain"/>
    <property type="match status" value="1"/>
</dbReference>
<dbReference type="InterPro" id="IPR048650">
    <property type="entry name" value="ISOA1-3-like_C"/>
</dbReference>
<accession>A0ABV6MYD5</accession>
<dbReference type="InterPro" id="IPR017853">
    <property type="entry name" value="GH"/>
</dbReference>
<dbReference type="PANTHER" id="PTHR43002">
    <property type="entry name" value="GLYCOGEN DEBRANCHING ENZYME"/>
    <property type="match status" value="1"/>
</dbReference>
<dbReference type="Gene3D" id="3.20.20.80">
    <property type="entry name" value="Glycosidases"/>
    <property type="match status" value="1"/>
</dbReference>
<comment type="caution">
    <text evidence="7">The sequence shown here is derived from an EMBL/GenBank/DDBJ whole genome shotgun (WGS) entry which is preliminary data.</text>
</comment>
<reference evidence="7 8" key="1">
    <citation type="submission" date="2024-09" db="EMBL/GenBank/DDBJ databases">
        <authorList>
            <person name="Sun Q."/>
            <person name="Mori K."/>
        </authorList>
    </citation>
    <scope>NUCLEOTIDE SEQUENCE [LARGE SCALE GENOMIC DNA]</scope>
    <source>
        <strain evidence="7 8">TBRC 1432</strain>
    </source>
</reference>
<evidence type="ECO:0000256" key="5">
    <source>
        <dbReference type="SAM" id="MobiDB-lite"/>
    </source>
</evidence>
<evidence type="ECO:0000256" key="1">
    <source>
        <dbReference type="ARBA" id="ARBA00008061"/>
    </source>
</evidence>
<evidence type="ECO:0000313" key="7">
    <source>
        <dbReference type="EMBL" id="MFC0544860.1"/>
    </source>
</evidence>
<dbReference type="CDD" id="cd11326">
    <property type="entry name" value="AmyAc_Glg_debranch"/>
    <property type="match status" value="1"/>
</dbReference>
<gene>
    <name evidence="7" type="primary">glgX</name>
    <name evidence="7" type="ORF">ACFFH7_25375</name>
</gene>
<sequence length="714" mass="79799">MSAPRHVIRDRIDSFPTHQIDGYGVRPGHALPFGATFVPGGVNFSVYSRGAEAVSLVLFRRGERDPMAELPFPDEFRVGGVWSMTVFDLEYEDVEYGYRIQGPAQPRVGDRFDATKILADPYARSMSGRAVWGVEPDWDDQYMYRSRLTFDDFDWEGDQPVRIPVEDLVVYELHVRGFTRDPSSGVDQPGTYAGLAEKIPYLKALGVNCVELMPVFEFDEFENGRLNPETGERLYNYWGYSTVGFFAPKAGYAATGRFGMQCDEFKNLVKQLHAADIAVVLDVVFNHTAEGNEHGPTIHFRGLDNRTYYMLTAEGYYYNFSGTGNTFNCNNPVVRDFVLSCLRYWAGEYHIDGFRFDLASILDRGPDGAPLTNPPLPEALAYDPLLKDCLLIAEAWDAGGLYEVGNFSNSRHWSEWNGKYRDTLRRFLKGDQGTVGELATRMVGSPDLYRHRGALASVNFVTAHDGFTLADLFSFNDKHNEANGEGNRDGGNDNNSWNCGAEGPTDDQDVLALRARQQRNALLLLLLSQGIPMLLAGDEVGRTQLGNNNGYCHDGPLSWFDWNLVDRNTDLLRFVRNCIAFRAAHPMLRARRQPCGDYVACAQSSDVSWHGSRAYQPDWSPTSRLLAMMRTGQGPDGEPEFVYVAANAHWEGHAVELPALPDGHRWHLFADTSAASPDDVSFPGREPLLDDDSSATVPGRASVVLVGRRPENRD</sequence>
<feature type="region of interest" description="Disordered" evidence="5">
    <location>
        <begin position="675"/>
        <end position="714"/>
    </location>
</feature>
<dbReference type="Pfam" id="PF02922">
    <property type="entry name" value="CBM_48"/>
    <property type="match status" value="1"/>
</dbReference>
<dbReference type="SMART" id="SM00642">
    <property type="entry name" value="Aamy"/>
    <property type="match status" value="1"/>
</dbReference>
<keyword evidence="2 7" id="KW-0378">Hydrolase</keyword>
<dbReference type="InterPro" id="IPR013783">
    <property type="entry name" value="Ig-like_fold"/>
</dbReference>
<keyword evidence="8" id="KW-1185">Reference proteome</keyword>
<dbReference type="RefSeq" id="WP_379794245.1">
    <property type="nucleotide sequence ID" value="NZ_JBHLUD010000008.1"/>
</dbReference>
<dbReference type="EC" id="3.2.1.196" evidence="7"/>